<evidence type="ECO:0000256" key="5">
    <source>
        <dbReference type="SAM" id="Phobius"/>
    </source>
</evidence>
<evidence type="ECO:0000256" key="4">
    <source>
        <dbReference type="ARBA" id="ARBA00023136"/>
    </source>
</evidence>
<keyword evidence="2 5" id="KW-0812">Transmembrane</keyword>
<dbReference type="InParanoid" id="A0A0D0A151"/>
<dbReference type="OrthoDB" id="3358017at2759"/>
<evidence type="ECO:0000256" key="2">
    <source>
        <dbReference type="ARBA" id="ARBA00022692"/>
    </source>
</evidence>
<dbReference type="GO" id="GO:0000324">
    <property type="term" value="C:fungal-type vacuole"/>
    <property type="evidence" value="ECO:0007669"/>
    <property type="project" value="TreeGrafter"/>
</dbReference>
<feature type="transmembrane region" description="Helical" evidence="5">
    <location>
        <begin position="50"/>
        <end position="68"/>
    </location>
</feature>
<evidence type="ECO:0000256" key="3">
    <source>
        <dbReference type="ARBA" id="ARBA00022989"/>
    </source>
</evidence>
<organism evidence="6 7">
    <name type="scientific">Suillus luteus UH-Slu-Lm8-n1</name>
    <dbReference type="NCBI Taxonomy" id="930992"/>
    <lineage>
        <taxon>Eukaryota</taxon>
        <taxon>Fungi</taxon>
        <taxon>Dikarya</taxon>
        <taxon>Basidiomycota</taxon>
        <taxon>Agaricomycotina</taxon>
        <taxon>Agaricomycetes</taxon>
        <taxon>Agaricomycetidae</taxon>
        <taxon>Boletales</taxon>
        <taxon>Suillineae</taxon>
        <taxon>Suillaceae</taxon>
        <taxon>Suillus</taxon>
    </lineage>
</organism>
<protein>
    <recommendedName>
        <fullName evidence="8">RTA1-domain-containing protein</fullName>
    </recommendedName>
</protein>
<dbReference type="FunCoup" id="A0A0D0A151">
    <property type="interactions" value="30"/>
</dbReference>
<name>A0A0D0A151_9AGAM</name>
<evidence type="ECO:0008006" key="8">
    <source>
        <dbReference type="Google" id="ProtNLM"/>
    </source>
</evidence>
<dbReference type="Proteomes" id="UP000054485">
    <property type="component" value="Unassembled WGS sequence"/>
</dbReference>
<evidence type="ECO:0000256" key="1">
    <source>
        <dbReference type="ARBA" id="ARBA00004141"/>
    </source>
</evidence>
<dbReference type="GO" id="GO:0005886">
    <property type="term" value="C:plasma membrane"/>
    <property type="evidence" value="ECO:0007669"/>
    <property type="project" value="TreeGrafter"/>
</dbReference>
<accession>A0A0D0A151</accession>
<feature type="transmembrane region" description="Helical" evidence="5">
    <location>
        <begin position="122"/>
        <end position="143"/>
    </location>
</feature>
<reference evidence="6 7" key="1">
    <citation type="submission" date="2014-04" db="EMBL/GenBank/DDBJ databases">
        <authorList>
            <consortium name="DOE Joint Genome Institute"/>
            <person name="Kuo A."/>
            <person name="Ruytinx J."/>
            <person name="Rineau F."/>
            <person name="Colpaert J."/>
            <person name="Kohler A."/>
            <person name="Nagy L.G."/>
            <person name="Floudas D."/>
            <person name="Copeland A."/>
            <person name="Barry K.W."/>
            <person name="Cichocki N."/>
            <person name="Veneault-Fourrey C."/>
            <person name="LaButti K."/>
            <person name="Lindquist E.A."/>
            <person name="Lipzen A."/>
            <person name="Lundell T."/>
            <person name="Morin E."/>
            <person name="Murat C."/>
            <person name="Sun H."/>
            <person name="Tunlid A."/>
            <person name="Henrissat B."/>
            <person name="Grigoriev I.V."/>
            <person name="Hibbett D.S."/>
            <person name="Martin F."/>
            <person name="Nordberg H.P."/>
            <person name="Cantor M.N."/>
            <person name="Hua S.X."/>
        </authorList>
    </citation>
    <scope>NUCLEOTIDE SEQUENCE [LARGE SCALE GENOMIC DNA]</scope>
    <source>
        <strain evidence="6 7">UH-Slu-Lm8-n1</strain>
    </source>
</reference>
<keyword evidence="4 5" id="KW-0472">Membrane</keyword>
<keyword evidence="7" id="KW-1185">Reference proteome</keyword>
<feature type="transmembrane region" description="Helical" evidence="5">
    <location>
        <begin position="88"/>
        <end position="110"/>
    </location>
</feature>
<feature type="transmembrane region" description="Helical" evidence="5">
    <location>
        <begin position="216"/>
        <end position="233"/>
    </location>
</feature>
<dbReference type="Pfam" id="PF04479">
    <property type="entry name" value="RTA1"/>
    <property type="match status" value="1"/>
</dbReference>
<evidence type="ECO:0000313" key="6">
    <source>
        <dbReference type="EMBL" id="KIK35481.1"/>
    </source>
</evidence>
<proteinExistence type="predicted"/>
<reference evidence="7" key="2">
    <citation type="submission" date="2015-01" db="EMBL/GenBank/DDBJ databases">
        <title>Evolutionary Origins and Diversification of the Mycorrhizal Mutualists.</title>
        <authorList>
            <consortium name="DOE Joint Genome Institute"/>
            <consortium name="Mycorrhizal Genomics Consortium"/>
            <person name="Kohler A."/>
            <person name="Kuo A."/>
            <person name="Nagy L.G."/>
            <person name="Floudas D."/>
            <person name="Copeland A."/>
            <person name="Barry K.W."/>
            <person name="Cichocki N."/>
            <person name="Veneault-Fourrey C."/>
            <person name="LaButti K."/>
            <person name="Lindquist E.A."/>
            <person name="Lipzen A."/>
            <person name="Lundell T."/>
            <person name="Morin E."/>
            <person name="Murat C."/>
            <person name="Riley R."/>
            <person name="Ohm R."/>
            <person name="Sun H."/>
            <person name="Tunlid A."/>
            <person name="Henrissat B."/>
            <person name="Grigoriev I.V."/>
            <person name="Hibbett D.S."/>
            <person name="Martin F."/>
        </authorList>
    </citation>
    <scope>NUCLEOTIDE SEQUENCE [LARGE SCALE GENOMIC DNA]</scope>
    <source>
        <strain evidence="7">UH-Slu-Lm8-n1</strain>
    </source>
</reference>
<dbReference type="PANTHER" id="PTHR31465">
    <property type="entry name" value="PROTEIN RTA1-RELATED"/>
    <property type="match status" value="1"/>
</dbReference>
<dbReference type="EMBL" id="KN835619">
    <property type="protein sequence ID" value="KIK35481.1"/>
    <property type="molecule type" value="Genomic_DNA"/>
</dbReference>
<evidence type="ECO:0000313" key="7">
    <source>
        <dbReference type="Proteomes" id="UP000054485"/>
    </source>
</evidence>
<gene>
    <name evidence="6" type="ORF">CY34DRAFT_812105</name>
</gene>
<dbReference type="AlphaFoldDB" id="A0A0D0A151"/>
<dbReference type="InterPro" id="IPR007568">
    <property type="entry name" value="RTA1"/>
</dbReference>
<comment type="subcellular location">
    <subcellularLocation>
        <location evidence="1">Membrane</location>
        <topology evidence="1">Multi-pass membrane protein</topology>
    </subcellularLocation>
</comment>
<keyword evidence="3 5" id="KW-1133">Transmembrane helix</keyword>
<dbReference type="HOGENOM" id="CLU_033465_6_4_1"/>
<feature type="transmembrane region" description="Helical" evidence="5">
    <location>
        <begin position="23"/>
        <end position="43"/>
    </location>
</feature>
<sequence length="299" mass="32946">MVVSSVFYTSQQASESSYNYVPTQWVCVCFVVLYCVSTAIHMGQALKYKLWWMIPTVTFAGVLEIFGWSARLWSSRSPELLAPFEMQLIGTVIAPTPLLAANFIILGGLIDQLGPQFSRLHPNMYTIFFCSFDVVCLIIQAVGGAMAAQAVNEGKSPTLGGHIVLGGIVAQLFAMLAYSSLAVEFLLRRKFNAPFGQQIIKFGKGQRLMSKKMQRMVSGMSFCIICIFIRSVYRTVELAGGWSGSVISTESYFNWLDGGCVTAAIYTLNIVHPGGYLTPDDTIHVSLSGGSRFYEDYSF</sequence>
<feature type="transmembrane region" description="Helical" evidence="5">
    <location>
        <begin position="163"/>
        <end position="187"/>
    </location>
</feature>
<dbReference type="PANTHER" id="PTHR31465:SF9">
    <property type="entry name" value="SPHINGOID LONG-CHAIN BASE TRANSPORTER RSB1"/>
    <property type="match status" value="1"/>
</dbReference>
<dbReference type="STRING" id="930992.A0A0D0A151"/>